<sequence>MTSEYNEVYSDVEDNSICEISDGNIQDVTKDLLTKEPEFEKQLTPLDYRNDTSTPNTIKHARSASSDATPVASAFSEGTLSLPHRRAYLNITETKEENKRLKSEVFDLKSQLFMLRRNLPSVVDKEGKDVTEEYLNMRAKLDADKVSRAEMEQLWQSQKKKFDEERSKFEIEKNIWEKKQEKILMDKDELANELKELRQQLAERQVERDDGSESQGDSSLSTVSLISERGMEIERLRSVVLQQSVDEKKLRTKMEHEIIQLQGQLKSAQNDLAKQVARYTEEKSKCESLKAEVTKLQNIADKATQEVEYQKQYSEEQLAKACADNELALNKRDRTIRILLKKLKSGDGQTFFSSKFEANSCPLHDLNLNPYAQGILEQINEFTAENDAIRKKVIEWGTVNIDLTSEIETSEALSAEDENSEWNTRRCERENEKLAAFLAQNRTHPDGSNEEELGGKLALFDAINGSEGRLKEQLDDTVRSIGASEMLNITSAADLFSKSLVLTEDFCEIKKKLSILQSVCTRLFEKLRGTANFLQTLLDELGAGERGKELLAEIETLRIDLDHSLATAIDISRDVEAAEESIGDLSAHLQRSLNCSFGISSLPSNENQQNISALSRAHREYRRLNAEFANEKTKASEAIALNEKLQTHVIDLEEAKQKLISELDELKKNMKEKENEMILSVNDIRAQLQEKNNEYDKLYSKMQGMQHEIEEKENFAAKREVEIKHLTDQMTGKCHELEIQIGEFTRTVKMKDESIKKLLNDKECCNDQLLSRNNELARYRAEITKLDNKMCELIATIKETLGIVEGQIDKPTTETTETEISALVQLSQIGADLEEFRKIGHYIASFRNQMIKMQQDLDSCERSHNTISAKCRGLSDQNAYLQVERDEANEKLLTLQQQLQMEKESNEKLSKMLMNVEAKYEELASKPNRSSLSNRRDSDRYMLTTGTMTVISSHDFVELTDKAKTLSSFTKRMYALAAQWNNEAAVNTGISYHSIDLDHLYQTYARILNRLSDGLDELRDKITSDRAKLQSVISEEQQNSQQTKFNSMASSEAELQIQGQAVRIFWLRLPSSLEMDHKMHNADVLEVLSKMRSLRSQLDWFCRYSNSEKTKENVAPMESLQLENERLQAVLTDARILLQRAHERLSKLPNSKEMCEQILREMNEISKAMKATTREVRRVGSRSRGAKGYT</sequence>
<feature type="coiled-coil region" evidence="1">
    <location>
        <begin position="614"/>
        <end position="708"/>
    </location>
</feature>
<protein>
    <submittedName>
        <fullName evidence="4">Uncharacterized protein</fullName>
    </submittedName>
</protein>
<feature type="coiled-coil region" evidence="1">
    <location>
        <begin position="251"/>
        <end position="306"/>
    </location>
</feature>
<organism evidence="3 4">
    <name type="scientific">Setaria digitata</name>
    <dbReference type="NCBI Taxonomy" id="48799"/>
    <lineage>
        <taxon>Eukaryota</taxon>
        <taxon>Metazoa</taxon>
        <taxon>Ecdysozoa</taxon>
        <taxon>Nematoda</taxon>
        <taxon>Chromadorea</taxon>
        <taxon>Rhabditida</taxon>
        <taxon>Spirurina</taxon>
        <taxon>Spiruromorpha</taxon>
        <taxon>Filarioidea</taxon>
        <taxon>Setariidae</taxon>
        <taxon>Setaria</taxon>
    </lineage>
</organism>
<feature type="region of interest" description="Disordered" evidence="2">
    <location>
        <begin position="202"/>
        <end position="221"/>
    </location>
</feature>
<evidence type="ECO:0000256" key="1">
    <source>
        <dbReference type="SAM" id="Coils"/>
    </source>
</evidence>
<evidence type="ECO:0000313" key="4">
    <source>
        <dbReference type="WBParaSite" id="sdigi.contig4.g554.t1"/>
    </source>
</evidence>
<accession>A0A915PZY3</accession>
<keyword evidence="3" id="KW-1185">Reference proteome</keyword>
<evidence type="ECO:0000256" key="2">
    <source>
        <dbReference type="SAM" id="MobiDB-lite"/>
    </source>
</evidence>
<feature type="region of interest" description="Disordered" evidence="2">
    <location>
        <begin position="46"/>
        <end position="65"/>
    </location>
</feature>
<dbReference type="Proteomes" id="UP000887581">
    <property type="component" value="Unplaced"/>
</dbReference>
<feature type="compositionally biased region" description="Polar residues" evidence="2">
    <location>
        <begin position="51"/>
        <end position="65"/>
    </location>
</feature>
<name>A0A915PZY3_9BILA</name>
<dbReference type="AlphaFoldDB" id="A0A915PZY3"/>
<evidence type="ECO:0000313" key="3">
    <source>
        <dbReference type="Proteomes" id="UP000887581"/>
    </source>
</evidence>
<feature type="coiled-coil region" evidence="1">
    <location>
        <begin position="843"/>
        <end position="926"/>
    </location>
</feature>
<keyword evidence="1" id="KW-0175">Coiled coil</keyword>
<feature type="coiled-coil region" evidence="1">
    <location>
        <begin position="1117"/>
        <end position="1175"/>
    </location>
</feature>
<proteinExistence type="predicted"/>
<feature type="coiled-coil region" evidence="1">
    <location>
        <begin position="84"/>
        <end position="111"/>
    </location>
</feature>
<dbReference type="WBParaSite" id="sdigi.contig4.g554.t1">
    <property type="protein sequence ID" value="sdigi.contig4.g554.t1"/>
    <property type="gene ID" value="sdigi.contig4.g554"/>
</dbReference>
<reference evidence="4" key="1">
    <citation type="submission" date="2022-11" db="UniProtKB">
        <authorList>
            <consortium name="WormBaseParasite"/>
        </authorList>
    </citation>
    <scope>IDENTIFICATION</scope>
</reference>